<dbReference type="PRINTS" id="PR00371">
    <property type="entry name" value="FPNCR"/>
</dbReference>
<dbReference type="CDD" id="cd06207">
    <property type="entry name" value="CyPoR_like"/>
    <property type="match status" value="1"/>
</dbReference>
<evidence type="ECO:0000256" key="3">
    <source>
        <dbReference type="ARBA" id="ARBA00022448"/>
    </source>
</evidence>
<dbReference type="InterPro" id="IPR003097">
    <property type="entry name" value="CysJ-like_FAD-binding"/>
</dbReference>
<dbReference type="InterPro" id="IPR017938">
    <property type="entry name" value="Riboflavin_synthase-like_b-brl"/>
</dbReference>
<protein>
    <submittedName>
        <fullName evidence="11">Oxidoreductase NAD-binding domain</fullName>
    </submittedName>
</protein>
<keyword evidence="3" id="KW-0813">Transport</keyword>
<dbReference type="FunFam" id="3.40.50.80:FF:000033">
    <property type="entry name" value="Sulfite reductase (NADPH) flavoprotein alpha-component"/>
    <property type="match status" value="1"/>
</dbReference>
<gene>
    <name evidence="11" type="ORF">GN244_ATG09387</name>
</gene>
<dbReference type="Pfam" id="PF01558">
    <property type="entry name" value="POR"/>
    <property type="match status" value="1"/>
</dbReference>
<accession>A0A833STL0</accession>
<proteinExistence type="predicted"/>
<keyword evidence="8" id="KW-0249">Electron transport</keyword>
<dbReference type="Gene3D" id="3.40.50.80">
    <property type="entry name" value="Nucleotide-binding domain of ferredoxin-NADP reductase (FNR) module"/>
    <property type="match status" value="1"/>
</dbReference>
<comment type="cofactor">
    <cofactor evidence="1">
        <name>FMN</name>
        <dbReference type="ChEBI" id="CHEBI:58210"/>
    </cofactor>
</comment>
<dbReference type="SUPFAM" id="SSF52343">
    <property type="entry name" value="Ferredoxin reductase-like, C-terminal NADP-linked domain"/>
    <property type="match status" value="1"/>
</dbReference>
<dbReference type="InterPro" id="IPR029061">
    <property type="entry name" value="THDP-binding"/>
</dbReference>
<dbReference type="Gene3D" id="3.40.50.970">
    <property type="match status" value="1"/>
</dbReference>
<dbReference type="AlphaFoldDB" id="A0A833STL0"/>
<keyword evidence="9" id="KW-0560">Oxidoreductase</keyword>
<evidence type="ECO:0000256" key="6">
    <source>
        <dbReference type="ARBA" id="ARBA00022827"/>
    </source>
</evidence>
<keyword evidence="6" id="KW-0274">FAD</keyword>
<sequence length="1192" mass="130727">MFDIFIGSNISESNRPKLDTSPSADERRQRTIHSLTLKAPASVPIRMSTTSYQIEDGFVSTSAGSSVLKATLAVDVLDESASDTSTASLVPTPQHKLRAAHSELSSRLFPRTERFCSGAEAVLRVASHVSANVFEYPLLPTADGAQTQEIKRKARARVVSLEIRPGAADAVRGALAVGASSAALIPSQTLPMFLPSLFQLAQNAATSAPAVFHVACEAIRRDMAVASSYEPLYALQHSGALLLNSASPQECHDLAVVAHVAAQRLRKLLVHFYDGARIAREMAKVETLTEESLETLAALHSTAQIGDVVEQVQKVMDDLFHVLQHQYRVYEYFGAEDAEFVVVVVGEAAAALKQAAAYEQMLGTKVGVVQVRLLLPWSHRMFAQALPTTIKRVVALENVAPSALTFQRGLLTQNMQVFFQSTYWQPVVEAAPVVVTGVYGGVFRNSTFSVGTGRAVLRHLATASSRRAFVVAKSEKLYDAALVNAPSESSQATKFDVVYGESLELEGSAAYTKQFLFYGFDDVESDTARAGTETNKLFESTVDLLNKNPATRVNAVVTHSAGEGAAERPVSTLEVRIALDGGNGPVTSEPVEQADVVVVNRPELLAHYDVARSVKQGGKLLVLTGWKTADDVDERAAFKQQVASRDIQVLVVDTNELATRVEDDAVAAVGLQTAFFKASGLYDESVVLALLQAQFPEEKHTTLRSFVSAVWGDVLTLTYSSKEWLIATDVDEEAAAAKPLTEFTNVATSKVPFASSAESATSSKTNGKRRSFGEVSRETKAAWQLMFPNAWEAHHGMRDHVTDLVTVTKWERLTPEDYSRNVFHVEMDTTNTAIKYRIGEALAVFAHNDEKEVVKFLQTYNVDPEALAALPVTHKKKKNEAATGPNEETLTYFQLFSHVLDIFGRPPKKFYQALLERATDEKEKTTLAALLDADGKDEYKRRVDETVTFAELLEEFPSARPMLADLLTLVPRIKPRHYSIASSMKMNPTSVHLLIVVHDWTTPGGKYCIGQATRFLAGVKVGQKLSVSVCSSVMKLPANPQDPIVMAGLGTGMAPFRAFIQERAFLRSQGVKVGPVALYFGSRHKAKEYLYGDELDAFEADGLVTYLRCAFSRDQEHKVYIQDKIAEDKEILADLLLRQNGHFYLCGPTWPVADVREALVSSFTQVGGLDRRQANATIERMREEGRYVLEVY</sequence>
<dbReference type="Pfam" id="PF00667">
    <property type="entry name" value="FAD_binding_1"/>
    <property type="match status" value="1"/>
</dbReference>
<dbReference type="GO" id="GO:0004783">
    <property type="term" value="F:sulfite reductase (NADPH) activity"/>
    <property type="evidence" value="ECO:0007669"/>
    <property type="project" value="TreeGrafter"/>
</dbReference>
<keyword evidence="7" id="KW-0521">NADP</keyword>
<evidence type="ECO:0000313" key="11">
    <source>
        <dbReference type="EMBL" id="KAF4038513.1"/>
    </source>
</evidence>
<evidence type="ECO:0000313" key="12">
    <source>
        <dbReference type="Proteomes" id="UP000602510"/>
    </source>
</evidence>
<dbReference type="InterPro" id="IPR001709">
    <property type="entry name" value="Flavoprot_Pyr_Nucl_cyt_Rdtase"/>
</dbReference>
<evidence type="ECO:0000256" key="1">
    <source>
        <dbReference type="ARBA" id="ARBA00001917"/>
    </source>
</evidence>
<evidence type="ECO:0000259" key="10">
    <source>
        <dbReference type="PROSITE" id="PS51384"/>
    </source>
</evidence>
<dbReference type="SUPFAM" id="SSF52518">
    <property type="entry name" value="Thiamin diphosphate-binding fold (THDP-binding)"/>
    <property type="match status" value="1"/>
</dbReference>
<dbReference type="InterPro" id="IPR017927">
    <property type="entry name" value="FAD-bd_FR_type"/>
</dbReference>
<dbReference type="EMBL" id="WSZM01000193">
    <property type="protein sequence ID" value="KAF4038513.1"/>
    <property type="molecule type" value="Genomic_DNA"/>
</dbReference>
<dbReference type="InterPro" id="IPR019752">
    <property type="entry name" value="Pyrv/ketoisovalerate_OxRed_cat"/>
</dbReference>
<dbReference type="InterPro" id="IPR001433">
    <property type="entry name" value="OxRdtase_FAD/NAD-bd"/>
</dbReference>
<dbReference type="Proteomes" id="UP000602510">
    <property type="component" value="Unassembled WGS sequence"/>
</dbReference>
<dbReference type="GO" id="GO:0010181">
    <property type="term" value="F:FMN binding"/>
    <property type="evidence" value="ECO:0007669"/>
    <property type="project" value="TreeGrafter"/>
</dbReference>
<evidence type="ECO:0000256" key="5">
    <source>
        <dbReference type="ARBA" id="ARBA00022643"/>
    </source>
</evidence>
<keyword evidence="5" id="KW-0288">FMN</keyword>
<dbReference type="Gene3D" id="3.40.50.920">
    <property type="match status" value="1"/>
</dbReference>
<dbReference type="Pfam" id="PF00175">
    <property type="entry name" value="NAD_binding_1"/>
    <property type="match status" value="1"/>
</dbReference>
<evidence type="ECO:0000256" key="7">
    <source>
        <dbReference type="ARBA" id="ARBA00022857"/>
    </source>
</evidence>
<dbReference type="InterPro" id="IPR039261">
    <property type="entry name" value="FNR_nucleotide-bd"/>
</dbReference>
<organism evidence="11 12">
    <name type="scientific">Phytophthora infestans</name>
    <name type="common">Potato late blight agent</name>
    <name type="synonym">Botrytis infestans</name>
    <dbReference type="NCBI Taxonomy" id="4787"/>
    <lineage>
        <taxon>Eukaryota</taxon>
        <taxon>Sar</taxon>
        <taxon>Stramenopiles</taxon>
        <taxon>Oomycota</taxon>
        <taxon>Peronosporomycetes</taxon>
        <taxon>Peronosporales</taxon>
        <taxon>Peronosporaceae</taxon>
        <taxon>Phytophthora</taxon>
    </lineage>
</organism>
<dbReference type="GO" id="GO:0016903">
    <property type="term" value="F:oxidoreductase activity, acting on the aldehyde or oxo group of donors"/>
    <property type="evidence" value="ECO:0007669"/>
    <property type="project" value="InterPro"/>
</dbReference>
<dbReference type="GO" id="GO:0050660">
    <property type="term" value="F:flavin adenine dinucleotide binding"/>
    <property type="evidence" value="ECO:0007669"/>
    <property type="project" value="TreeGrafter"/>
</dbReference>
<dbReference type="FunFam" id="1.20.990.10:FF:000010">
    <property type="entry name" value="Sulfite reductase [NADPH] flavoprotein component"/>
    <property type="match status" value="1"/>
</dbReference>
<dbReference type="InterPro" id="IPR002880">
    <property type="entry name" value="Pyrv_Fd/Flavodoxin_OxRdtase_N"/>
</dbReference>
<dbReference type="Gene3D" id="1.20.990.10">
    <property type="entry name" value="NADPH-cytochrome p450 Reductase, Chain A, domain 3"/>
    <property type="match status" value="1"/>
</dbReference>
<reference evidence="11" key="1">
    <citation type="submission" date="2020-04" db="EMBL/GenBank/DDBJ databases">
        <title>Hybrid Assembly of Korean Phytophthora infestans isolates.</title>
        <authorList>
            <person name="Prokchorchik M."/>
            <person name="Lee Y."/>
            <person name="Seo J."/>
            <person name="Cho J.-H."/>
            <person name="Park Y.-E."/>
            <person name="Jang D.-C."/>
            <person name="Im J.-S."/>
            <person name="Choi J.-G."/>
            <person name="Park H.-J."/>
            <person name="Lee G.-B."/>
            <person name="Lee Y.-G."/>
            <person name="Hong S.-Y."/>
            <person name="Cho K."/>
            <person name="Sohn K.H."/>
        </authorList>
    </citation>
    <scope>NUCLEOTIDE SEQUENCE</scope>
    <source>
        <strain evidence="11">KR_1_A1</strain>
    </source>
</reference>
<dbReference type="SUPFAM" id="SSF52922">
    <property type="entry name" value="TK C-terminal domain-like"/>
    <property type="match status" value="1"/>
</dbReference>
<dbReference type="Gene3D" id="2.40.30.10">
    <property type="entry name" value="Translation factors"/>
    <property type="match status" value="1"/>
</dbReference>
<evidence type="ECO:0000256" key="2">
    <source>
        <dbReference type="ARBA" id="ARBA00001974"/>
    </source>
</evidence>
<evidence type="ECO:0000256" key="4">
    <source>
        <dbReference type="ARBA" id="ARBA00022630"/>
    </source>
</evidence>
<evidence type="ECO:0000256" key="9">
    <source>
        <dbReference type="ARBA" id="ARBA00023002"/>
    </source>
</evidence>
<dbReference type="PANTHER" id="PTHR19384">
    <property type="entry name" value="NITRIC OXIDE SYNTHASE-RELATED"/>
    <property type="match status" value="1"/>
</dbReference>
<dbReference type="SUPFAM" id="SSF53323">
    <property type="entry name" value="Pyruvate-ferredoxin oxidoreductase, PFOR, domain III"/>
    <property type="match status" value="1"/>
</dbReference>
<dbReference type="InterPro" id="IPR009014">
    <property type="entry name" value="Transketo_C/PFOR_II"/>
</dbReference>
<dbReference type="PROSITE" id="PS51384">
    <property type="entry name" value="FAD_FR"/>
    <property type="match status" value="1"/>
</dbReference>
<evidence type="ECO:0000256" key="8">
    <source>
        <dbReference type="ARBA" id="ARBA00022982"/>
    </source>
</evidence>
<name>A0A833STL0_PHYIN</name>
<dbReference type="InterPro" id="IPR023173">
    <property type="entry name" value="NADPH_Cyt_P450_Rdtase_alpha"/>
</dbReference>
<dbReference type="PANTHER" id="PTHR19384:SF109">
    <property type="entry name" value="SULFITE REDUCTASE [NADPH] FLAVOPROTEIN COMPONENT"/>
    <property type="match status" value="1"/>
</dbReference>
<dbReference type="Pfam" id="PF01855">
    <property type="entry name" value="POR_N"/>
    <property type="match status" value="1"/>
</dbReference>
<dbReference type="GO" id="GO:0005829">
    <property type="term" value="C:cytosol"/>
    <property type="evidence" value="ECO:0007669"/>
    <property type="project" value="TreeGrafter"/>
</dbReference>
<dbReference type="Gene3D" id="3.40.920.10">
    <property type="entry name" value="Pyruvate-ferredoxin oxidoreductase, PFOR, domain III"/>
    <property type="match status" value="1"/>
</dbReference>
<comment type="cofactor">
    <cofactor evidence="2">
        <name>FAD</name>
        <dbReference type="ChEBI" id="CHEBI:57692"/>
    </cofactor>
</comment>
<dbReference type="InterPro" id="IPR002869">
    <property type="entry name" value="Pyrv_flavodox_OxRed_cen"/>
</dbReference>
<comment type="caution">
    <text evidence="11">The sequence shown here is derived from an EMBL/GenBank/DDBJ whole genome shotgun (WGS) entry which is preliminary data.</text>
</comment>
<dbReference type="SUPFAM" id="SSF63380">
    <property type="entry name" value="Riboflavin synthase domain-like"/>
    <property type="match status" value="1"/>
</dbReference>
<feature type="domain" description="FAD-binding FR-type" evidence="10">
    <location>
        <begin position="800"/>
        <end position="1037"/>
    </location>
</feature>
<keyword evidence="4" id="KW-0285">Flavoprotein</keyword>
<keyword evidence="12" id="KW-1185">Reference proteome</keyword>